<keyword evidence="1" id="KW-0812">Transmembrane</keyword>
<organism evidence="2 3">
    <name type="scientific">Mucuna pruriens</name>
    <name type="common">Velvet bean</name>
    <name type="synonym">Dolichos pruriens</name>
    <dbReference type="NCBI Taxonomy" id="157652"/>
    <lineage>
        <taxon>Eukaryota</taxon>
        <taxon>Viridiplantae</taxon>
        <taxon>Streptophyta</taxon>
        <taxon>Embryophyta</taxon>
        <taxon>Tracheophyta</taxon>
        <taxon>Spermatophyta</taxon>
        <taxon>Magnoliopsida</taxon>
        <taxon>eudicotyledons</taxon>
        <taxon>Gunneridae</taxon>
        <taxon>Pentapetalae</taxon>
        <taxon>rosids</taxon>
        <taxon>fabids</taxon>
        <taxon>Fabales</taxon>
        <taxon>Fabaceae</taxon>
        <taxon>Papilionoideae</taxon>
        <taxon>50 kb inversion clade</taxon>
        <taxon>NPAAA clade</taxon>
        <taxon>indigoferoid/millettioid clade</taxon>
        <taxon>Phaseoleae</taxon>
        <taxon>Mucuna</taxon>
    </lineage>
</organism>
<dbReference type="Proteomes" id="UP000257109">
    <property type="component" value="Unassembled WGS sequence"/>
</dbReference>
<protein>
    <submittedName>
        <fullName evidence="2">Uncharacterized protein</fullName>
    </submittedName>
</protein>
<comment type="caution">
    <text evidence="2">The sequence shown here is derived from an EMBL/GenBank/DDBJ whole genome shotgun (WGS) entry which is preliminary data.</text>
</comment>
<feature type="transmembrane region" description="Helical" evidence="1">
    <location>
        <begin position="12"/>
        <end position="29"/>
    </location>
</feature>
<keyword evidence="1" id="KW-1133">Transmembrane helix</keyword>
<gene>
    <name evidence="2" type="ORF">CR513_34517</name>
</gene>
<reference evidence="2" key="1">
    <citation type="submission" date="2018-05" db="EMBL/GenBank/DDBJ databases">
        <title>Draft genome of Mucuna pruriens seed.</title>
        <authorList>
            <person name="Nnadi N.E."/>
            <person name="Vos R."/>
            <person name="Hasami M.H."/>
            <person name="Devisetty U.K."/>
            <person name="Aguiy J.C."/>
        </authorList>
    </citation>
    <scope>NUCLEOTIDE SEQUENCE [LARGE SCALE GENOMIC DNA]</scope>
    <source>
        <strain evidence="2">JCA_2017</strain>
    </source>
</reference>
<evidence type="ECO:0000313" key="2">
    <source>
        <dbReference type="EMBL" id="RDX84442.1"/>
    </source>
</evidence>
<feature type="non-terminal residue" evidence="2">
    <location>
        <position position="1"/>
    </location>
</feature>
<keyword evidence="1" id="KW-0472">Membrane</keyword>
<sequence length="83" mass="9371">MMQSITYGTTPIYGDVVMTVLFAGVFWILRSDRSSIFAILHREVATMDPPKRPENVLAHYFPRCTPICLGLRAVLQSHNGHKP</sequence>
<accession>A0A371G1L6</accession>
<dbReference type="AlphaFoldDB" id="A0A371G1L6"/>
<dbReference type="EMBL" id="QJKJ01007050">
    <property type="protein sequence ID" value="RDX84442.1"/>
    <property type="molecule type" value="Genomic_DNA"/>
</dbReference>
<name>A0A371G1L6_MUCPR</name>
<keyword evidence="3" id="KW-1185">Reference proteome</keyword>
<evidence type="ECO:0000313" key="3">
    <source>
        <dbReference type="Proteomes" id="UP000257109"/>
    </source>
</evidence>
<evidence type="ECO:0000256" key="1">
    <source>
        <dbReference type="SAM" id="Phobius"/>
    </source>
</evidence>
<proteinExistence type="predicted"/>